<dbReference type="PANTHER" id="PTHR23513">
    <property type="entry name" value="INTEGRAL MEMBRANE EFFLUX PROTEIN-RELATED"/>
    <property type="match status" value="1"/>
</dbReference>
<dbReference type="Gene3D" id="1.20.1250.20">
    <property type="entry name" value="MFS general substrate transporter like domains"/>
    <property type="match status" value="1"/>
</dbReference>
<feature type="transmembrane region" description="Helical" evidence="7">
    <location>
        <begin position="289"/>
        <end position="312"/>
    </location>
</feature>
<feature type="domain" description="Major facilitator superfamily (MFS) profile" evidence="8">
    <location>
        <begin position="1"/>
        <end position="377"/>
    </location>
</feature>
<keyword evidence="6 7" id="KW-0472">Membrane</keyword>
<evidence type="ECO:0000256" key="1">
    <source>
        <dbReference type="ARBA" id="ARBA00004651"/>
    </source>
</evidence>
<dbReference type="PROSITE" id="PS50850">
    <property type="entry name" value="MFS"/>
    <property type="match status" value="1"/>
</dbReference>
<comment type="caution">
    <text evidence="9">The sequence shown here is derived from an EMBL/GenBank/DDBJ whole genome shotgun (WGS) entry which is preliminary data.</text>
</comment>
<feature type="transmembrane region" description="Helical" evidence="7">
    <location>
        <begin position="20"/>
        <end position="43"/>
    </location>
</feature>
<proteinExistence type="predicted"/>
<dbReference type="PANTHER" id="PTHR23513:SF6">
    <property type="entry name" value="MAJOR FACILITATOR SUPERFAMILY ASSOCIATED DOMAIN-CONTAINING PROTEIN"/>
    <property type="match status" value="1"/>
</dbReference>
<dbReference type="OrthoDB" id="2985014at2759"/>
<feature type="transmembrane region" description="Helical" evidence="7">
    <location>
        <begin position="201"/>
        <end position="224"/>
    </location>
</feature>
<feature type="transmembrane region" description="Helical" evidence="7">
    <location>
        <begin position="264"/>
        <end position="283"/>
    </location>
</feature>
<dbReference type="InterPro" id="IPR036259">
    <property type="entry name" value="MFS_trans_sf"/>
</dbReference>
<dbReference type="SUPFAM" id="SSF103473">
    <property type="entry name" value="MFS general substrate transporter"/>
    <property type="match status" value="1"/>
</dbReference>
<evidence type="ECO:0000256" key="2">
    <source>
        <dbReference type="ARBA" id="ARBA00022448"/>
    </source>
</evidence>
<evidence type="ECO:0000256" key="7">
    <source>
        <dbReference type="SAM" id="Phobius"/>
    </source>
</evidence>
<keyword evidence="5 7" id="KW-1133">Transmembrane helix</keyword>
<keyword evidence="2" id="KW-0813">Transport</keyword>
<evidence type="ECO:0000313" key="10">
    <source>
        <dbReference type="Proteomes" id="UP000708148"/>
    </source>
</evidence>
<feature type="non-terminal residue" evidence="9">
    <location>
        <position position="1"/>
    </location>
</feature>
<evidence type="ECO:0000256" key="3">
    <source>
        <dbReference type="ARBA" id="ARBA00022475"/>
    </source>
</evidence>
<feature type="transmembrane region" description="Helical" evidence="7">
    <location>
        <begin position="146"/>
        <end position="165"/>
    </location>
</feature>
<evidence type="ECO:0000256" key="6">
    <source>
        <dbReference type="ARBA" id="ARBA00023136"/>
    </source>
</evidence>
<dbReference type="InterPro" id="IPR020846">
    <property type="entry name" value="MFS_dom"/>
</dbReference>
<sequence>WIQQVTLSWLVYDLTSSGAMLGTLNLVRSIATVGLAPIAGVAIDRFSRRGLLYATSLWLCAISFGFGIVLLGNPRVVWPLFLFSFLGGIGQAVSMPLRQTVVFSVVPRPLAPSAVALVQTGWAVMRSLGPAIGGFLILWFGPAGNFFVQAVAYALVAVTVFKLTLPYENMDTGKADPGKAQARGSFREGWNYIVKEPTTRAFILMSWVLPLFIIPNFSALPPIYAKDVFAGGPDTLGILLSAVGVGGIVGGFVTASLGKQERRGLLQLASLLLLGFSLVGVAVSPGLWGAVICMGLAGFFEMIFLTINMTLLQLSIPDEVRGRVTGIVSLRSGLMPVGAFIAGVGADFVGPRTMGVVLGGITGLIAIAVYFGSPIIREYRLSQAMDETTARD</sequence>
<organism evidence="9 10">
    <name type="scientific">Ostreobium quekettii</name>
    <dbReference type="NCBI Taxonomy" id="121088"/>
    <lineage>
        <taxon>Eukaryota</taxon>
        <taxon>Viridiplantae</taxon>
        <taxon>Chlorophyta</taxon>
        <taxon>core chlorophytes</taxon>
        <taxon>Ulvophyceae</taxon>
        <taxon>TCBD clade</taxon>
        <taxon>Bryopsidales</taxon>
        <taxon>Ostreobineae</taxon>
        <taxon>Ostreobiaceae</taxon>
        <taxon>Ostreobium</taxon>
    </lineage>
</organism>
<dbReference type="AlphaFoldDB" id="A0A8S1JBD3"/>
<dbReference type="GO" id="GO:0022857">
    <property type="term" value="F:transmembrane transporter activity"/>
    <property type="evidence" value="ECO:0007669"/>
    <property type="project" value="InterPro"/>
</dbReference>
<keyword evidence="3" id="KW-1003">Cell membrane</keyword>
<dbReference type="EMBL" id="CAJHUC010002822">
    <property type="protein sequence ID" value="CAD7704430.1"/>
    <property type="molecule type" value="Genomic_DNA"/>
</dbReference>
<dbReference type="Pfam" id="PF05977">
    <property type="entry name" value="MFS_3"/>
    <property type="match status" value="1"/>
</dbReference>
<dbReference type="Proteomes" id="UP000708148">
    <property type="component" value="Unassembled WGS sequence"/>
</dbReference>
<feature type="transmembrane region" description="Helical" evidence="7">
    <location>
        <begin position="356"/>
        <end position="376"/>
    </location>
</feature>
<keyword evidence="4 7" id="KW-0812">Transmembrane</keyword>
<dbReference type="CDD" id="cd06173">
    <property type="entry name" value="MFS_MefA_like"/>
    <property type="match status" value="1"/>
</dbReference>
<reference evidence="9" key="1">
    <citation type="submission" date="2020-12" db="EMBL/GenBank/DDBJ databases">
        <authorList>
            <person name="Iha C."/>
        </authorList>
    </citation>
    <scope>NUCLEOTIDE SEQUENCE</scope>
</reference>
<protein>
    <recommendedName>
        <fullName evidence="8">Major facilitator superfamily (MFS) profile domain-containing protein</fullName>
    </recommendedName>
</protein>
<name>A0A8S1JBD3_9CHLO</name>
<evidence type="ECO:0000259" key="8">
    <source>
        <dbReference type="PROSITE" id="PS50850"/>
    </source>
</evidence>
<keyword evidence="10" id="KW-1185">Reference proteome</keyword>
<gene>
    <name evidence="9" type="ORF">OSTQU699_LOCUS9785</name>
</gene>
<feature type="transmembrane region" description="Helical" evidence="7">
    <location>
        <begin position="324"/>
        <end position="344"/>
    </location>
</feature>
<comment type="subcellular location">
    <subcellularLocation>
        <location evidence="1">Cell membrane</location>
        <topology evidence="1">Multi-pass membrane protein</topology>
    </subcellularLocation>
</comment>
<accession>A0A8S1JBD3</accession>
<evidence type="ECO:0000256" key="5">
    <source>
        <dbReference type="ARBA" id="ARBA00022989"/>
    </source>
</evidence>
<evidence type="ECO:0000256" key="4">
    <source>
        <dbReference type="ARBA" id="ARBA00022692"/>
    </source>
</evidence>
<feature type="transmembrane region" description="Helical" evidence="7">
    <location>
        <begin position="50"/>
        <end position="70"/>
    </location>
</feature>
<evidence type="ECO:0000313" key="9">
    <source>
        <dbReference type="EMBL" id="CAD7704430.1"/>
    </source>
</evidence>
<dbReference type="GO" id="GO:0005886">
    <property type="term" value="C:plasma membrane"/>
    <property type="evidence" value="ECO:0007669"/>
    <property type="project" value="UniProtKB-SubCell"/>
</dbReference>
<feature type="transmembrane region" description="Helical" evidence="7">
    <location>
        <begin position="236"/>
        <end position="257"/>
    </location>
</feature>
<feature type="transmembrane region" description="Helical" evidence="7">
    <location>
        <begin position="76"/>
        <end position="93"/>
    </location>
</feature>
<dbReference type="InterPro" id="IPR010290">
    <property type="entry name" value="TM_effector"/>
</dbReference>